<name>A0ABV3ATT4_9ACTN</name>
<proteinExistence type="predicted"/>
<reference evidence="1 2" key="1">
    <citation type="submission" date="2024-06" db="EMBL/GenBank/DDBJ databases">
        <title>The Natural Products Discovery Center: Release of the First 8490 Sequenced Strains for Exploring Actinobacteria Biosynthetic Diversity.</title>
        <authorList>
            <person name="Kalkreuter E."/>
            <person name="Kautsar S.A."/>
            <person name="Yang D."/>
            <person name="Bader C.D."/>
            <person name="Teijaro C.N."/>
            <person name="Fluegel L."/>
            <person name="Davis C.M."/>
            <person name="Simpson J.R."/>
            <person name="Lauterbach L."/>
            <person name="Steele A.D."/>
            <person name="Gui C."/>
            <person name="Meng S."/>
            <person name="Li G."/>
            <person name="Viehrig K."/>
            <person name="Ye F."/>
            <person name="Su P."/>
            <person name="Kiefer A.F."/>
            <person name="Nichols A."/>
            <person name="Cepeda A.J."/>
            <person name="Yan W."/>
            <person name="Fan B."/>
            <person name="Jiang Y."/>
            <person name="Adhikari A."/>
            <person name="Zheng C.-J."/>
            <person name="Schuster L."/>
            <person name="Cowan T.M."/>
            <person name="Smanski M.J."/>
            <person name="Chevrette M.G."/>
            <person name="De Carvalho L.P.S."/>
            <person name="Shen B."/>
        </authorList>
    </citation>
    <scope>NUCLEOTIDE SEQUENCE [LARGE SCALE GENOMIC DNA]</scope>
    <source>
        <strain evidence="1 2">NPDC046851</strain>
    </source>
</reference>
<comment type="caution">
    <text evidence="1">The sequence shown here is derived from an EMBL/GenBank/DDBJ whole genome shotgun (WGS) entry which is preliminary data.</text>
</comment>
<evidence type="ECO:0000313" key="2">
    <source>
        <dbReference type="Proteomes" id="UP001551189"/>
    </source>
</evidence>
<evidence type="ECO:0000313" key="1">
    <source>
        <dbReference type="EMBL" id="MEU6800580.1"/>
    </source>
</evidence>
<keyword evidence="2" id="KW-1185">Reference proteome</keyword>
<protein>
    <submittedName>
        <fullName evidence="1">Uncharacterized protein</fullName>
    </submittedName>
</protein>
<gene>
    <name evidence="1" type="ORF">ABZ931_06120</name>
</gene>
<dbReference type="Proteomes" id="UP001551189">
    <property type="component" value="Unassembled WGS sequence"/>
</dbReference>
<dbReference type="EMBL" id="JBEYXT010000016">
    <property type="protein sequence ID" value="MEU6800580.1"/>
    <property type="molecule type" value="Genomic_DNA"/>
</dbReference>
<dbReference type="RefSeq" id="WP_359691446.1">
    <property type="nucleotide sequence ID" value="NZ_JBEYXT010000016.1"/>
</dbReference>
<organism evidence="1 2">
    <name type="scientific">Streptomyces neyagawaensis</name>
    <dbReference type="NCBI Taxonomy" id="42238"/>
    <lineage>
        <taxon>Bacteria</taxon>
        <taxon>Bacillati</taxon>
        <taxon>Actinomycetota</taxon>
        <taxon>Actinomycetes</taxon>
        <taxon>Kitasatosporales</taxon>
        <taxon>Streptomycetaceae</taxon>
        <taxon>Streptomyces</taxon>
    </lineage>
</organism>
<sequence>MIANGRLTSTNPVADLGVYPFPSRLENGGTAQKAVTDARGRTTELRLLHSRSADAAYDTTSYAYSPRGELINGGKGQTWDWNSVTNEWTVSNTMQRVPLGVK</sequence>
<accession>A0ABV3ATT4</accession>